<dbReference type="InterPro" id="IPR010972">
    <property type="entry name" value="Beta-PGM"/>
</dbReference>
<accession>A0A089MEY0</accession>
<protein>
    <submittedName>
        <fullName evidence="6">Beta-phosphoglucomutase</fullName>
    </submittedName>
</protein>
<dbReference type="InterPro" id="IPR010976">
    <property type="entry name" value="B-phosphoglucomutase_hydrolase"/>
</dbReference>
<dbReference type="EMBL" id="CP009287">
    <property type="protein sequence ID" value="AIQ70023.1"/>
    <property type="molecule type" value="Genomic_DNA"/>
</dbReference>
<dbReference type="InterPro" id="IPR023198">
    <property type="entry name" value="PGP-like_dom2"/>
</dbReference>
<evidence type="ECO:0000256" key="3">
    <source>
        <dbReference type="PIRSR" id="PIRSR610972-2"/>
    </source>
</evidence>
<dbReference type="GO" id="GO:0050308">
    <property type="term" value="F:sugar-phosphatase activity"/>
    <property type="evidence" value="ECO:0007669"/>
    <property type="project" value="TreeGrafter"/>
</dbReference>
<evidence type="ECO:0000313" key="6">
    <source>
        <dbReference type="EMBL" id="AIQ70023.1"/>
    </source>
</evidence>
<evidence type="ECO:0000256" key="5">
    <source>
        <dbReference type="PIRSR" id="PIRSR610972-4"/>
    </source>
</evidence>
<dbReference type="Gene3D" id="1.10.150.240">
    <property type="entry name" value="Putative phosphatase, domain 2"/>
    <property type="match status" value="1"/>
</dbReference>
<feature type="binding site" evidence="3">
    <location>
        <position position="27"/>
    </location>
    <ligand>
        <name>substrate</name>
    </ligand>
</feature>
<dbReference type="InterPro" id="IPR036412">
    <property type="entry name" value="HAD-like_sf"/>
</dbReference>
<dbReference type="NCBIfam" id="TIGR01549">
    <property type="entry name" value="HAD-SF-IA-v1"/>
    <property type="match status" value="1"/>
</dbReference>
<feature type="binding site" evidence="3">
    <location>
        <begin position="116"/>
        <end position="120"/>
    </location>
    <ligand>
        <name>substrate</name>
    </ligand>
</feature>
<dbReference type="Pfam" id="PF00702">
    <property type="entry name" value="Hydrolase"/>
    <property type="match status" value="1"/>
</dbReference>
<dbReference type="GO" id="GO:0000287">
    <property type="term" value="F:magnesium ion binding"/>
    <property type="evidence" value="ECO:0007669"/>
    <property type="project" value="InterPro"/>
</dbReference>
<reference evidence="6 7" key="1">
    <citation type="submission" date="2014-08" db="EMBL/GenBank/DDBJ databases">
        <title>Comparative genomics of the Paenibacillus odorifer group.</title>
        <authorList>
            <person name="den Bakker H.C."/>
            <person name="Tsai Y.-C."/>
            <person name="Martin N."/>
            <person name="Korlach J."/>
            <person name="Wiedmann M."/>
        </authorList>
    </citation>
    <scope>NUCLEOTIDE SEQUENCE [LARGE SCALE GENOMIC DNA]</scope>
    <source>
        <strain evidence="6 7">DSM 15220</strain>
    </source>
</reference>
<dbReference type="PRINTS" id="PR00413">
    <property type="entry name" value="HADHALOGNASE"/>
</dbReference>
<dbReference type="AlphaFoldDB" id="A0A089MEY0"/>
<dbReference type="OrthoDB" id="9797743at2"/>
<dbReference type="Gene3D" id="3.40.50.1000">
    <property type="entry name" value="HAD superfamily/HAD-like"/>
    <property type="match status" value="1"/>
</dbReference>
<dbReference type="InterPro" id="IPR006439">
    <property type="entry name" value="HAD-SF_hydro_IA"/>
</dbReference>
<dbReference type="InterPro" id="IPR051806">
    <property type="entry name" value="HAD-like_SPP"/>
</dbReference>
<feature type="binding site" evidence="4">
    <location>
        <position position="13"/>
    </location>
    <ligand>
        <name>Mg(2+)</name>
        <dbReference type="ChEBI" id="CHEBI:18420"/>
    </ligand>
</feature>
<dbReference type="Proteomes" id="UP000029500">
    <property type="component" value="Chromosome"/>
</dbReference>
<dbReference type="eggNOG" id="COG0637">
    <property type="taxonomic scope" value="Bacteria"/>
</dbReference>
<dbReference type="PANTHER" id="PTHR43481">
    <property type="entry name" value="FRUCTOSE-1-PHOSPHATE PHOSPHATASE"/>
    <property type="match status" value="1"/>
</dbReference>
<dbReference type="SUPFAM" id="SSF56784">
    <property type="entry name" value="HAD-like"/>
    <property type="match status" value="1"/>
</dbReference>
<dbReference type="NCBIfam" id="TIGR02009">
    <property type="entry name" value="PGMB-YQAB-SF"/>
    <property type="match status" value="1"/>
</dbReference>
<dbReference type="InterPro" id="IPR023214">
    <property type="entry name" value="HAD_sf"/>
</dbReference>
<feature type="binding site" evidence="4">
    <location>
        <position position="11"/>
    </location>
    <ligand>
        <name>Mg(2+)</name>
        <dbReference type="ChEBI" id="CHEBI:18420"/>
    </ligand>
</feature>
<evidence type="ECO:0000313" key="7">
    <source>
        <dbReference type="Proteomes" id="UP000029500"/>
    </source>
</evidence>
<dbReference type="STRING" id="189425.PGRAT_22015"/>
<dbReference type="GO" id="GO:0008801">
    <property type="term" value="F:beta-phosphoglucomutase activity"/>
    <property type="evidence" value="ECO:0007669"/>
    <property type="project" value="InterPro"/>
</dbReference>
<dbReference type="PANTHER" id="PTHR43481:SF4">
    <property type="entry name" value="GLYCEROL-1-PHOSPHATE PHOSPHOHYDROLASE 1-RELATED"/>
    <property type="match status" value="1"/>
</dbReference>
<dbReference type="GO" id="GO:0005975">
    <property type="term" value="P:carbohydrate metabolic process"/>
    <property type="evidence" value="ECO:0007669"/>
    <property type="project" value="InterPro"/>
</dbReference>
<keyword evidence="4" id="KW-0479">Metal-binding</keyword>
<dbReference type="SFLD" id="SFLDG01129">
    <property type="entry name" value="C1.5:_HAD__Beta-PGM__Phosphata"/>
    <property type="match status" value="1"/>
</dbReference>
<feature type="active site" description="Proton donor/acceptor" evidence="2">
    <location>
        <position position="13"/>
    </location>
</feature>
<feature type="binding site" evidence="3">
    <location>
        <position position="147"/>
    </location>
    <ligand>
        <name>substrate</name>
    </ligand>
</feature>
<feature type="binding site" evidence="4">
    <location>
        <position position="172"/>
    </location>
    <ligand>
        <name>Mg(2+)</name>
        <dbReference type="ChEBI" id="CHEBI:18420"/>
    </ligand>
</feature>
<name>A0A089MEY0_9BACL</name>
<evidence type="ECO:0000256" key="2">
    <source>
        <dbReference type="PIRSR" id="PIRSR610972-1"/>
    </source>
</evidence>
<dbReference type="RefSeq" id="WP_025702927.1">
    <property type="nucleotide sequence ID" value="NZ_CP009287.1"/>
</dbReference>
<feature type="binding site" evidence="3">
    <location>
        <begin position="11"/>
        <end position="13"/>
    </location>
    <ligand>
        <name>substrate</name>
    </ligand>
</feature>
<dbReference type="SFLD" id="SFLDS00003">
    <property type="entry name" value="Haloacid_Dehalogenase"/>
    <property type="match status" value="1"/>
</dbReference>
<dbReference type="SFLD" id="SFLDG01135">
    <property type="entry name" value="C1.5.6:_HAD__Beta-PGM__Phospha"/>
    <property type="match status" value="1"/>
</dbReference>
<feature type="site" description="Important for catalytic activity and assists the phosphoryl transfer reaction to Asp8 by balancing charge and orienting the reacting groups" evidence="5">
    <location>
        <position position="147"/>
    </location>
</feature>
<dbReference type="NCBIfam" id="TIGR01990">
    <property type="entry name" value="bPGM"/>
    <property type="match status" value="1"/>
</dbReference>
<keyword evidence="4" id="KW-0460">Magnesium</keyword>
<sequence>MLEHMKGAIFDLDGVIVDTAKYHYLAWHSLAADLGFEFTEAHNERLKGVSRMRSLDILLETGGLEFNEADKAAMAERKNRVYVDYISRLDDSELLPGVREYLGSLKKRGVGIALGSASKNAAFILDRLKISGLFDAVVDGNTVSRAKPDPEVFQTACRRLGLQPADCVVFEDAEAGIAAAKAAGMRVVGIGKRELLAAADFVVTGLHEL</sequence>
<evidence type="ECO:0000256" key="4">
    <source>
        <dbReference type="PIRSR" id="PIRSR610972-3"/>
    </source>
</evidence>
<feature type="site" description="Important for catalytic activity and assists the phosphoryl transfer reaction to Asp8 by balancing charge and orienting the reacting groups" evidence="5">
    <location>
        <position position="116"/>
    </location>
</feature>
<feature type="binding site" evidence="3">
    <location>
        <begin position="46"/>
        <end position="51"/>
    </location>
    <ligand>
        <name>substrate</name>
    </ligand>
</feature>
<keyword evidence="7" id="KW-1185">Reference proteome</keyword>
<comment type="cofactor">
    <cofactor evidence="4">
        <name>Mg(2+)</name>
        <dbReference type="ChEBI" id="CHEBI:18420"/>
    </cofactor>
    <text evidence="4">Binds 2 magnesium ions per subunit.</text>
</comment>
<organism evidence="6 7">
    <name type="scientific">Paenibacillus graminis</name>
    <dbReference type="NCBI Taxonomy" id="189425"/>
    <lineage>
        <taxon>Bacteria</taxon>
        <taxon>Bacillati</taxon>
        <taxon>Bacillota</taxon>
        <taxon>Bacilli</taxon>
        <taxon>Bacillales</taxon>
        <taxon>Paenibacillaceae</taxon>
        <taxon>Paenibacillus</taxon>
    </lineage>
</organism>
<feature type="binding site" evidence="3">
    <location>
        <position position="78"/>
    </location>
    <ligand>
        <name>substrate</name>
    </ligand>
</feature>
<feature type="active site" description="Nucleophile" evidence="2">
    <location>
        <position position="11"/>
    </location>
</feature>
<dbReference type="HOGENOM" id="CLU_045011_13_3_9"/>
<dbReference type="CDD" id="cd02598">
    <property type="entry name" value="HAD_BPGM"/>
    <property type="match status" value="1"/>
</dbReference>
<evidence type="ECO:0000256" key="1">
    <source>
        <dbReference type="ARBA" id="ARBA00006171"/>
    </source>
</evidence>
<feature type="binding site" evidence="4">
    <location>
        <position position="171"/>
    </location>
    <ligand>
        <name>Mg(2+)</name>
        <dbReference type="ChEBI" id="CHEBI:18420"/>
    </ligand>
</feature>
<proteinExistence type="inferred from homology"/>
<comment type="similarity">
    <text evidence="1">Belongs to the HAD-like hydrolase superfamily. CbbY/CbbZ/Gph/YieH family.</text>
</comment>
<feature type="binding site" evidence="3">
    <location>
        <position position="54"/>
    </location>
    <ligand>
        <name>substrate</name>
    </ligand>
</feature>
<dbReference type="KEGG" id="pgm:PGRAT_22015"/>
<gene>
    <name evidence="6" type="ORF">PGRAT_22015</name>
</gene>
<dbReference type="NCBIfam" id="TIGR01509">
    <property type="entry name" value="HAD-SF-IA-v3"/>
    <property type="match status" value="1"/>
</dbReference>